<comment type="similarity">
    <text evidence="1">Belongs to the pseudomonas-type ThrB family.</text>
</comment>
<dbReference type="AlphaFoldDB" id="A0A7X0RMV0"/>
<dbReference type="EMBL" id="JACJVP010000007">
    <property type="protein sequence ID" value="MBB6670397.1"/>
    <property type="molecule type" value="Genomic_DNA"/>
</dbReference>
<dbReference type="InterPro" id="IPR002575">
    <property type="entry name" value="Aminoglycoside_PTrfase"/>
</dbReference>
<dbReference type="GO" id="GO:0004413">
    <property type="term" value="F:homoserine kinase activity"/>
    <property type="evidence" value="ECO:0007669"/>
    <property type="project" value="TreeGrafter"/>
</dbReference>
<dbReference type="Proteomes" id="UP000547209">
    <property type="component" value="Unassembled WGS sequence"/>
</dbReference>
<gene>
    <name evidence="3" type="ORF">H7C19_06820</name>
</gene>
<dbReference type="PANTHER" id="PTHR21064:SF6">
    <property type="entry name" value="AMINOGLYCOSIDE PHOSPHOTRANSFERASE DOMAIN-CONTAINING PROTEIN"/>
    <property type="match status" value="1"/>
</dbReference>
<feature type="domain" description="Aminoglycoside phosphotransferase" evidence="2">
    <location>
        <begin position="63"/>
        <end position="317"/>
    </location>
</feature>
<organism evidence="3 4">
    <name type="scientific">Cohnella nanjingensis</name>
    <dbReference type="NCBI Taxonomy" id="1387779"/>
    <lineage>
        <taxon>Bacteria</taxon>
        <taxon>Bacillati</taxon>
        <taxon>Bacillota</taxon>
        <taxon>Bacilli</taxon>
        <taxon>Bacillales</taxon>
        <taxon>Paenibacillaceae</taxon>
        <taxon>Cohnella</taxon>
    </lineage>
</organism>
<name>A0A7X0RMV0_9BACL</name>
<dbReference type="InterPro" id="IPR011009">
    <property type="entry name" value="Kinase-like_dom_sf"/>
</dbReference>
<evidence type="ECO:0000313" key="3">
    <source>
        <dbReference type="EMBL" id="MBB6670397.1"/>
    </source>
</evidence>
<dbReference type="GO" id="GO:0009088">
    <property type="term" value="P:threonine biosynthetic process"/>
    <property type="evidence" value="ECO:0007669"/>
    <property type="project" value="TreeGrafter"/>
</dbReference>
<evidence type="ECO:0000259" key="2">
    <source>
        <dbReference type="Pfam" id="PF01636"/>
    </source>
</evidence>
<dbReference type="Pfam" id="PF01636">
    <property type="entry name" value="APH"/>
    <property type="match status" value="1"/>
</dbReference>
<protein>
    <submittedName>
        <fullName evidence="3">Phosphotransferase</fullName>
    </submittedName>
</protein>
<comment type="caution">
    <text evidence="3">The sequence shown here is derived from an EMBL/GenBank/DDBJ whole genome shotgun (WGS) entry which is preliminary data.</text>
</comment>
<keyword evidence="3" id="KW-0808">Transferase</keyword>
<evidence type="ECO:0000256" key="1">
    <source>
        <dbReference type="ARBA" id="ARBA00038240"/>
    </source>
</evidence>
<reference evidence="3 4" key="1">
    <citation type="submission" date="2020-08" db="EMBL/GenBank/DDBJ databases">
        <title>Cohnella phylogeny.</title>
        <authorList>
            <person name="Dunlap C."/>
        </authorList>
    </citation>
    <scope>NUCLEOTIDE SEQUENCE [LARGE SCALE GENOMIC DNA]</scope>
    <source>
        <strain evidence="3 4">DSM 28246</strain>
    </source>
</reference>
<proteinExistence type="inferred from homology"/>
<dbReference type="Gene3D" id="3.90.1200.10">
    <property type="match status" value="1"/>
</dbReference>
<keyword evidence="4" id="KW-1185">Reference proteome</keyword>
<dbReference type="SUPFAM" id="SSF56112">
    <property type="entry name" value="Protein kinase-like (PK-like)"/>
    <property type="match status" value="1"/>
</dbReference>
<evidence type="ECO:0000313" key="4">
    <source>
        <dbReference type="Proteomes" id="UP000547209"/>
    </source>
</evidence>
<sequence length="395" mass="43985">MSGQAGLQDVRAHGMGTELVRPDWAPITPAETSRLLGRYAGLGEAEALVWHSPRPFSSATIAETAGGRLFVKRHHRSVRDVAGLLEEHRFIRHLREDGVPVSDILVGTDGSTAYAMDEWTYEVHRLAAGTDLYRDAVSWSPFGHVSHAYAAGQALGRMHVAAERFDAPPRPVRPLVSSFSIFAAADPCAELARYVSRRGALAEYMKGRPWARDFETALLPHYARLAPLLGELRPLWTHNDWHASNLLWRVGADGAATVETILDFGLADRTNAVYDLATAIERNAIDWLALHEDGQEDLVRYDQVDALLDGYESARPLGKRESAALAALLPIVHAEFALSEIDYFFGIVRSAHNADLAYDLFWLGHARWFDGASGRELLAHLEDRFERRDDRARYS</sequence>
<dbReference type="RefSeq" id="WP_185141827.1">
    <property type="nucleotide sequence ID" value="NZ_JACJVP010000007.1"/>
</dbReference>
<dbReference type="InterPro" id="IPR050249">
    <property type="entry name" value="Pseudomonas-type_ThrB"/>
</dbReference>
<dbReference type="PANTHER" id="PTHR21064">
    <property type="entry name" value="AMINOGLYCOSIDE PHOSPHOTRANSFERASE DOMAIN-CONTAINING PROTEIN-RELATED"/>
    <property type="match status" value="1"/>
</dbReference>
<accession>A0A7X0RMV0</accession>